<protein>
    <submittedName>
        <fullName evidence="2">Cytochrome C</fullName>
    </submittedName>
</protein>
<dbReference type="GO" id="GO:0009055">
    <property type="term" value="F:electron transfer activity"/>
    <property type="evidence" value="ECO:0007669"/>
    <property type="project" value="InterPro"/>
</dbReference>
<dbReference type="EMBL" id="JABBGA010000029">
    <property type="protein sequence ID" value="NML28538.1"/>
    <property type="molecule type" value="Genomic_DNA"/>
</dbReference>
<keyword evidence="3" id="KW-1185">Reference proteome</keyword>
<gene>
    <name evidence="2" type="ORF">HHL15_22510</name>
</gene>
<sequence length="145" mass="15399">MKAARLALLTATLLLPATGMADGDRSARLQYILHCAGCHQSDGHGATHSGVPDMRGQLGHFVKIPEGRAFLVKVPGSSNSALNNAELTRLLNWMLQSFAPANLPADFVPYTESEVTALRSAPLDDVAAARATVVTRLAERGIPIQ</sequence>
<keyword evidence="1" id="KW-0732">Signal</keyword>
<evidence type="ECO:0000313" key="3">
    <source>
        <dbReference type="Proteomes" id="UP000580043"/>
    </source>
</evidence>
<dbReference type="Gene3D" id="1.10.760.10">
    <property type="entry name" value="Cytochrome c-like domain"/>
    <property type="match status" value="1"/>
</dbReference>
<name>A0A848G8C9_9RHOO</name>
<comment type="caution">
    <text evidence="2">The sequence shown here is derived from an EMBL/GenBank/DDBJ whole genome shotgun (WGS) entry which is preliminary data.</text>
</comment>
<evidence type="ECO:0000313" key="2">
    <source>
        <dbReference type="EMBL" id="NML28538.1"/>
    </source>
</evidence>
<dbReference type="InterPro" id="IPR036909">
    <property type="entry name" value="Cyt_c-like_dom_sf"/>
</dbReference>
<dbReference type="RefSeq" id="WP_169148066.1">
    <property type="nucleotide sequence ID" value="NZ_JABBGA010000029.1"/>
</dbReference>
<dbReference type="Proteomes" id="UP000580043">
    <property type="component" value="Unassembled WGS sequence"/>
</dbReference>
<feature type="chain" id="PRO_5033025930" evidence="1">
    <location>
        <begin position="22"/>
        <end position="145"/>
    </location>
</feature>
<evidence type="ECO:0000256" key="1">
    <source>
        <dbReference type="SAM" id="SignalP"/>
    </source>
</evidence>
<proteinExistence type="predicted"/>
<dbReference type="GO" id="GO:0020037">
    <property type="term" value="F:heme binding"/>
    <property type="evidence" value="ECO:0007669"/>
    <property type="project" value="InterPro"/>
</dbReference>
<organism evidence="2 3">
    <name type="scientific">Zoogloea dura</name>
    <dbReference type="NCBI Taxonomy" id="2728840"/>
    <lineage>
        <taxon>Bacteria</taxon>
        <taxon>Pseudomonadati</taxon>
        <taxon>Pseudomonadota</taxon>
        <taxon>Betaproteobacteria</taxon>
        <taxon>Rhodocyclales</taxon>
        <taxon>Zoogloeaceae</taxon>
        <taxon>Zoogloea</taxon>
    </lineage>
</organism>
<reference evidence="2 3" key="1">
    <citation type="submission" date="2020-04" db="EMBL/GenBank/DDBJ databases">
        <title>Zoogloea sp. G-4-1-14 isolated from soil.</title>
        <authorList>
            <person name="Dahal R.H."/>
        </authorList>
    </citation>
    <scope>NUCLEOTIDE SEQUENCE [LARGE SCALE GENOMIC DNA]</scope>
    <source>
        <strain evidence="2 3">G-4-1-14</strain>
    </source>
</reference>
<dbReference type="SUPFAM" id="SSF46626">
    <property type="entry name" value="Cytochrome c"/>
    <property type="match status" value="1"/>
</dbReference>
<accession>A0A848G8C9</accession>
<dbReference type="AlphaFoldDB" id="A0A848G8C9"/>
<feature type="signal peptide" evidence="1">
    <location>
        <begin position="1"/>
        <end position="21"/>
    </location>
</feature>